<proteinExistence type="predicted"/>
<protein>
    <submittedName>
        <fullName evidence="1">Uncharacterized protein</fullName>
    </submittedName>
</protein>
<dbReference type="AlphaFoldDB" id="M0PKT5"/>
<accession>M0PKT5</accession>
<dbReference type="RefSeq" id="WP_007997866.1">
    <property type="nucleotide sequence ID" value="NZ_AOJI01000003.1"/>
</dbReference>
<keyword evidence="2" id="KW-1185">Reference proteome</keyword>
<evidence type="ECO:0000313" key="1">
    <source>
        <dbReference type="EMBL" id="EMA70528.1"/>
    </source>
</evidence>
<sequence>MTYAWNSTTVGVKTEETVLIADDRIEVLSDTGDVPTRTAEAVGFDVEIPVADLLSQ</sequence>
<name>M0PKT5_9EURY</name>
<organism evidence="1 2">
    <name type="scientific">Halorubrum aidingense JCM 13560</name>
    <dbReference type="NCBI Taxonomy" id="1230454"/>
    <lineage>
        <taxon>Archaea</taxon>
        <taxon>Methanobacteriati</taxon>
        <taxon>Methanobacteriota</taxon>
        <taxon>Stenosarchaea group</taxon>
        <taxon>Halobacteria</taxon>
        <taxon>Halobacteriales</taxon>
        <taxon>Haloferacaceae</taxon>
        <taxon>Halorubrum</taxon>
    </lineage>
</organism>
<comment type="caution">
    <text evidence="1">The sequence shown here is derived from an EMBL/GenBank/DDBJ whole genome shotgun (WGS) entry which is preliminary data.</text>
</comment>
<dbReference type="PATRIC" id="fig|1230454.4.peg.231"/>
<dbReference type="Proteomes" id="UP000011575">
    <property type="component" value="Unassembled WGS sequence"/>
</dbReference>
<dbReference type="EMBL" id="AOJI01000003">
    <property type="protein sequence ID" value="EMA70528.1"/>
    <property type="molecule type" value="Genomic_DNA"/>
</dbReference>
<gene>
    <name evidence="1" type="ORF">C461_01102</name>
</gene>
<reference evidence="1 2" key="1">
    <citation type="journal article" date="2014" name="PLoS Genet.">
        <title>Phylogenetically driven sequencing of extremely halophilic archaea reveals strategies for static and dynamic osmo-response.</title>
        <authorList>
            <person name="Becker E.A."/>
            <person name="Seitzer P.M."/>
            <person name="Tritt A."/>
            <person name="Larsen D."/>
            <person name="Krusor M."/>
            <person name="Yao A.I."/>
            <person name="Wu D."/>
            <person name="Madern D."/>
            <person name="Eisen J.A."/>
            <person name="Darling A.E."/>
            <person name="Facciotti M.T."/>
        </authorList>
    </citation>
    <scope>NUCLEOTIDE SEQUENCE [LARGE SCALE GENOMIC DNA]</scope>
    <source>
        <strain evidence="1 2">JCM 13560</strain>
    </source>
</reference>
<evidence type="ECO:0000313" key="2">
    <source>
        <dbReference type="Proteomes" id="UP000011575"/>
    </source>
</evidence>